<evidence type="ECO:0000256" key="1">
    <source>
        <dbReference type="SAM" id="MobiDB-lite"/>
    </source>
</evidence>
<dbReference type="GO" id="GO:0019843">
    <property type="term" value="F:rRNA binding"/>
    <property type="evidence" value="ECO:0007669"/>
    <property type="project" value="TreeGrafter"/>
</dbReference>
<dbReference type="GO" id="GO:0030687">
    <property type="term" value="C:preribosome, large subunit precursor"/>
    <property type="evidence" value="ECO:0007669"/>
    <property type="project" value="TreeGrafter"/>
</dbReference>
<proteinExistence type="predicted"/>
<reference evidence="2" key="1">
    <citation type="submission" date="2021-09" db="EMBL/GenBank/DDBJ databases">
        <authorList>
            <consortium name="AG Swart"/>
            <person name="Singh M."/>
            <person name="Singh A."/>
            <person name="Seah K."/>
            <person name="Emmerich C."/>
        </authorList>
    </citation>
    <scope>NUCLEOTIDE SEQUENCE</scope>
    <source>
        <strain evidence="2">ATCC30299</strain>
    </source>
</reference>
<dbReference type="PANTHER" id="PTHR12661">
    <property type="entry name" value="PETER PAN-RELATED"/>
    <property type="match status" value="1"/>
</dbReference>
<feature type="region of interest" description="Disordered" evidence="1">
    <location>
        <begin position="1251"/>
        <end position="1271"/>
    </location>
</feature>
<evidence type="ECO:0000313" key="2">
    <source>
        <dbReference type="EMBL" id="CAG9322647.1"/>
    </source>
</evidence>
<dbReference type="SUPFAM" id="SSF48371">
    <property type="entry name" value="ARM repeat"/>
    <property type="match status" value="1"/>
</dbReference>
<sequence>MQVKEDIAKWLRNAGIIDELPPAFGPNKIILLDAFTTQHLESGQLILPLIRRLHTIMSANNREVSPLPESKAMKTADSASAKLYNWKIIYKALDAVGINVDEDKKLLIMAGDNDIVIEILEEILEKEKSSQRFLPKISSTPTLKKKGKKPKIAKDGALYIDSVNVYRGLDSTDTCLEFLLVTFCQYFELKPKQAAGLLTQGNKYLAHIIVKGLKGDLKPIYSWYKTILEHLSRLTDLMINEEPNGSIKLVLSAFRPGFLSKNEDIAHACCDLYNSLFEVLIEKNMMGALWDWFQSEGVSACVISLQRLREGIANDITDLFVKFGPDNLNNIVCNIMKETAENSKIYLSLLQTLFEGLINHKEVFKRSGLFDYYIGTVLREGDYDSNKDLSTRHIGINLLCNIWMEYQEYFKTREDITSSFLSVLKRGCRDKSWMIRISCLSRLFALLDSFYETKNLYAPILFKTLTFLLIENYSSETMREFIMSNMIQLLEQIQSLPVGIIVEPLFKQLQILEEISMNIFDFDFYIAIARHPRISSENAVQMLDSLGRVYLNDIQFSKAASTPFVLLTSRFFDKPIVQEYIIKYLQVALNMIVASEKQKKPLQKKLPRYLNQPVVLGQPLTVEDFDEETTILHKRNLILDLTAKLMKLENSDFNEKIKLILLQGNRTVKRSTGNNFKGFEVLLEIIGNSDEMIREYESQNMSIMPYREAMSDRAESGIMSPAIYRPPPITGKIADDLEKIKHKKIQSEKAKKEQETFFKNKSMKMLQSSRTVIERRKIELGLSETALIAPKILPEIGGNVYYIDLNEEPPNEVSTISKITKRYALPLSLLYRKYQKYQKISQNRTELHKIPLEDVINETQILLLLKDHSIFGPFLKREDAIWIIKEYAKRDQKSDTMFDMKGFVGILIQVAGNLASNYKSQAILPISYNYYSLLMEFRNNGGKATWIYDEPDPGNGDREVVKYLNSMLKENPEYEMPPNYQKFIDHDIELSYFIPEEIGLKESQKNSIEILDELLFDTLGVHFLHPQLSLTPVTRARGYKPMKAQSPRHKILPPSLPPYINLSSVLRFELSQLINRYPTDHAIECAKVLEDLLYSVEINSATLVSVSPIPPSKIQNQALHKKEMEAAAQRLNQQKFEEKFQKIKKQTEAEHQKLKEEKERKEREEQKLKEEQEARENERKMKKEEKLKEKIKEKKKMVQNWKEIKEKEESEKQEKEEMEKRWKESRREEIERKLKERTQNMITEMKKITQEKEEAKKKALESEENNKEKLNELKKKSMKFIDEQRQKRSQEYKEKLALNQLSVDHEIRSVLEEFSKSLEVLFDISAKSSKKSKIEAPYGLDYAGFLKFALNFVMIPGIIPQERLLKIFRSITKDKVSDQSILSYPEFEEALIRIAAYGQEYIHRFIKKPVESSDLLNCTGDTLRGLLKYMNLTQDPKDTMVLMQQIITSKPLEARERKKLANDILRESSN</sequence>
<gene>
    <name evidence="2" type="ORF">BSTOLATCC_MIC31770</name>
</gene>
<protein>
    <submittedName>
        <fullName evidence="2">Uncharacterized protein</fullName>
    </submittedName>
</protein>
<keyword evidence="3" id="KW-1185">Reference proteome</keyword>
<dbReference type="PANTHER" id="PTHR12661:SF5">
    <property type="entry name" value="SUPPRESSOR OF SWI4 1 HOMOLOG"/>
    <property type="match status" value="1"/>
</dbReference>
<evidence type="ECO:0000313" key="3">
    <source>
        <dbReference type="Proteomes" id="UP001162131"/>
    </source>
</evidence>
<feature type="region of interest" description="Disordered" evidence="1">
    <location>
        <begin position="1147"/>
        <end position="1184"/>
    </location>
</feature>
<name>A0AAU9JAY5_9CILI</name>
<feature type="region of interest" description="Disordered" evidence="1">
    <location>
        <begin position="1206"/>
        <end position="1226"/>
    </location>
</feature>
<accession>A0AAU9JAY5</accession>
<dbReference type="EMBL" id="CAJZBQ010000032">
    <property type="protein sequence ID" value="CAG9322647.1"/>
    <property type="molecule type" value="Genomic_DNA"/>
</dbReference>
<dbReference type="InterPro" id="IPR045112">
    <property type="entry name" value="PPAN-like"/>
</dbReference>
<comment type="caution">
    <text evidence="2">The sequence shown here is derived from an EMBL/GenBank/DDBJ whole genome shotgun (WGS) entry which is preliminary data.</text>
</comment>
<dbReference type="Proteomes" id="UP001162131">
    <property type="component" value="Unassembled WGS sequence"/>
</dbReference>
<organism evidence="2 3">
    <name type="scientific">Blepharisma stoltei</name>
    <dbReference type="NCBI Taxonomy" id="1481888"/>
    <lineage>
        <taxon>Eukaryota</taxon>
        <taxon>Sar</taxon>
        <taxon>Alveolata</taxon>
        <taxon>Ciliophora</taxon>
        <taxon>Postciliodesmatophora</taxon>
        <taxon>Heterotrichea</taxon>
        <taxon>Heterotrichida</taxon>
        <taxon>Blepharismidae</taxon>
        <taxon>Blepharisma</taxon>
    </lineage>
</organism>
<dbReference type="GO" id="GO:0000027">
    <property type="term" value="P:ribosomal large subunit assembly"/>
    <property type="evidence" value="ECO:0007669"/>
    <property type="project" value="TreeGrafter"/>
</dbReference>
<dbReference type="InterPro" id="IPR016024">
    <property type="entry name" value="ARM-type_fold"/>
</dbReference>